<gene>
    <name evidence="1" type="ORF">OS493_030732</name>
</gene>
<comment type="caution">
    <text evidence="1">The sequence shown here is derived from an EMBL/GenBank/DDBJ whole genome shotgun (WGS) entry which is preliminary data.</text>
</comment>
<protein>
    <submittedName>
        <fullName evidence="1">Uncharacterized protein</fullName>
    </submittedName>
</protein>
<sequence length="200" mass="23141">MVSVPEPRKIDDSRLDLYNSWIGSLTERIGEALHPALPGKWCRIEDAFCPSDLFEHLLYELYEQHLEFGPYSASFLPHRKLPYRSSTMKISYKMYDIQLMTGVLTRQEYIPMKTHETYAGNASIQKGGSMEERKAMARSSGLAGFQSSIQKHPTSMSKVICKEKEGRATREFELIWWPRLLKSSMCGKFQLRFFVQKTSL</sequence>
<keyword evidence="2" id="KW-1185">Reference proteome</keyword>
<organism evidence="1 2">
    <name type="scientific">Desmophyllum pertusum</name>
    <dbReference type="NCBI Taxonomy" id="174260"/>
    <lineage>
        <taxon>Eukaryota</taxon>
        <taxon>Metazoa</taxon>
        <taxon>Cnidaria</taxon>
        <taxon>Anthozoa</taxon>
        <taxon>Hexacorallia</taxon>
        <taxon>Scleractinia</taxon>
        <taxon>Caryophylliina</taxon>
        <taxon>Caryophylliidae</taxon>
        <taxon>Desmophyllum</taxon>
    </lineage>
</organism>
<proteinExistence type="predicted"/>
<accession>A0A9W9Z8S6</accession>
<evidence type="ECO:0000313" key="1">
    <source>
        <dbReference type="EMBL" id="KAJ7377137.1"/>
    </source>
</evidence>
<name>A0A9W9Z8S6_9CNID</name>
<dbReference type="Proteomes" id="UP001163046">
    <property type="component" value="Unassembled WGS sequence"/>
</dbReference>
<dbReference type="AlphaFoldDB" id="A0A9W9Z8S6"/>
<dbReference type="EMBL" id="MU826383">
    <property type="protein sequence ID" value="KAJ7377137.1"/>
    <property type="molecule type" value="Genomic_DNA"/>
</dbReference>
<reference evidence="1" key="1">
    <citation type="submission" date="2023-01" db="EMBL/GenBank/DDBJ databases">
        <title>Genome assembly of the deep-sea coral Lophelia pertusa.</title>
        <authorList>
            <person name="Herrera S."/>
            <person name="Cordes E."/>
        </authorList>
    </citation>
    <scope>NUCLEOTIDE SEQUENCE</scope>
    <source>
        <strain evidence="1">USNM1676648</strain>
        <tissue evidence="1">Polyp</tissue>
    </source>
</reference>
<evidence type="ECO:0000313" key="2">
    <source>
        <dbReference type="Proteomes" id="UP001163046"/>
    </source>
</evidence>
<dbReference type="OrthoDB" id="5957169at2759"/>